<dbReference type="HAMAP" id="MF_00530">
    <property type="entry name" value="ATP_synth_epsil_bac"/>
    <property type="match status" value="1"/>
</dbReference>
<feature type="domain" description="ATP synthase F1 complex delta/epsilon subunit N-terminal" evidence="12">
    <location>
        <begin position="5"/>
        <end position="86"/>
    </location>
</feature>
<keyword evidence="14" id="KW-1185">Reference proteome</keyword>
<dbReference type="InterPro" id="IPR036771">
    <property type="entry name" value="ATPsynth_dsu/esu_N"/>
</dbReference>
<evidence type="ECO:0000313" key="14">
    <source>
        <dbReference type="Proteomes" id="UP000007581"/>
    </source>
</evidence>
<evidence type="ECO:0000256" key="3">
    <source>
        <dbReference type="ARBA" id="ARBA00005712"/>
    </source>
</evidence>
<dbReference type="NCBIfam" id="NF002403">
    <property type="entry name" value="PRK01474.1"/>
    <property type="match status" value="1"/>
</dbReference>
<dbReference type="InterPro" id="IPR001469">
    <property type="entry name" value="ATP_synth_F1_dsu/esu"/>
</dbReference>
<keyword evidence="10" id="KW-1003">Cell membrane</keyword>
<name>A0ABM5MWD1_RICTP</name>
<dbReference type="Proteomes" id="UP000007581">
    <property type="component" value="Chromosome"/>
</dbReference>
<evidence type="ECO:0000313" key="13">
    <source>
        <dbReference type="EMBL" id="AFE54622.1"/>
    </source>
</evidence>
<dbReference type="Gene3D" id="2.60.15.10">
    <property type="entry name" value="F0F1 ATP synthase delta/epsilon subunit, N-terminal"/>
    <property type="match status" value="1"/>
</dbReference>
<dbReference type="NCBIfam" id="TIGR01216">
    <property type="entry name" value="ATP_synt_epsi"/>
    <property type="match status" value="1"/>
</dbReference>
<keyword evidence="6 10" id="KW-0406">Ion transport</keyword>
<evidence type="ECO:0000256" key="5">
    <source>
        <dbReference type="ARBA" id="ARBA00022781"/>
    </source>
</evidence>
<evidence type="ECO:0000256" key="2">
    <source>
        <dbReference type="ARBA" id="ARBA00004184"/>
    </source>
</evidence>
<organism evidence="13 14">
    <name type="scientific">Rickettsia typhi str. TH1527</name>
    <dbReference type="NCBI Taxonomy" id="1003201"/>
    <lineage>
        <taxon>Bacteria</taxon>
        <taxon>Pseudomonadati</taxon>
        <taxon>Pseudomonadota</taxon>
        <taxon>Alphaproteobacteria</taxon>
        <taxon>Rickettsiales</taxon>
        <taxon>Rickettsiaceae</taxon>
        <taxon>Rickettsieae</taxon>
        <taxon>Rickettsia</taxon>
        <taxon>typhus group</taxon>
    </lineage>
</organism>
<evidence type="ECO:0000259" key="12">
    <source>
        <dbReference type="Pfam" id="PF02823"/>
    </source>
</evidence>
<dbReference type="PANTHER" id="PTHR13822:SF10">
    <property type="entry name" value="ATP SYNTHASE EPSILON CHAIN, CHLOROPLASTIC"/>
    <property type="match status" value="1"/>
</dbReference>
<keyword evidence="9 10" id="KW-0066">ATP synthesis</keyword>
<comment type="similarity">
    <text evidence="3 10 11">Belongs to the ATPase epsilon chain family.</text>
</comment>
<comment type="function">
    <text evidence="1 10">Produces ATP from ADP in the presence of a proton gradient across the membrane.</text>
</comment>
<dbReference type="CDD" id="cd12152">
    <property type="entry name" value="F1-ATPase_delta"/>
    <property type="match status" value="1"/>
</dbReference>
<comment type="subcellular location">
    <subcellularLocation>
        <location evidence="10">Cell membrane</location>
        <topology evidence="10">Peripheral membrane protein</topology>
    </subcellularLocation>
    <subcellularLocation>
        <location evidence="2">Endomembrane system</location>
        <topology evidence="2">Peripheral membrane protein</topology>
    </subcellularLocation>
</comment>
<evidence type="ECO:0000256" key="1">
    <source>
        <dbReference type="ARBA" id="ARBA00003543"/>
    </source>
</evidence>
<dbReference type="SUPFAM" id="SSF51344">
    <property type="entry name" value="Epsilon subunit of F1F0-ATP synthase N-terminal domain"/>
    <property type="match status" value="1"/>
</dbReference>
<evidence type="ECO:0000256" key="9">
    <source>
        <dbReference type="ARBA" id="ARBA00023310"/>
    </source>
</evidence>
<evidence type="ECO:0000256" key="7">
    <source>
        <dbReference type="ARBA" id="ARBA00023136"/>
    </source>
</evidence>
<reference evidence="13" key="1">
    <citation type="submission" date="2012-03" db="EMBL/GenBank/DDBJ databases">
        <authorList>
            <person name="Johnson S.L."/>
            <person name="Sims D."/>
            <person name="Han S."/>
            <person name="Bruce D.C."/>
            <person name="Dasch G.A."/>
        </authorList>
    </citation>
    <scope>NUCLEOTIDE SEQUENCE [LARGE SCALE GENOMIC DNA]</scope>
    <source>
        <strain evidence="13">TH1527</strain>
    </source>
</reference>
<evidence type="ECO:0000256" key="11">
    <source>
        <dbReference type="RuleBase" id="RU003656"/>
    </source>
</evidence>
<gene>
    <name evidence="10 13" type="primary">atpC</name>
    <name evidence="13" type="ORF">RTTH1527_03785</name>
</gene>
<dbReference type="RefSeq" id="WP_011191218.1">
    <property type="nucleotide sequence ID" value="NC_017066.1"/>
</dbReference>
<dbReference type="Pfam" id="PF02823">
    <property type="entry name" value="ATP-synt_DE_N"/>
    <property type="match status" value="1"/>
</dbReference>
<evidence type="ECO:0000256" key="8">
    <source>
        <dbReference type="ARBA" id="ARBA00023196"/>
    </source>
</evidence>
<evidence type="ECO:0000256" key="10">
    <source>
        <dbReference type="HAMAP-Rule" id="MF_00530"/>
    </source>
</evidence>
<evidence type="ECO:0000256" key="4">
    <source>
        <dbReference type="ARBA" id="ARBA00022448"/>
    </source>
</evidence>
<keyword evidence="4 10" id="KW-0813">Transport</keyword>
<dbReference type="GO" id="GO:0016787">
    <property type="term" value="F:hydrolase activity"/>
    <property type="evidence" value="ECO:0007669"/>
    <property type="project" value="UniProtKB-KW"/>
</dbReference>
<proteinExistence type="inferred from homology"/>
<dbReference type="EMBL" id="CP003397">
    <property type="protein sequence ID" value="AFE54622.1"/>
    <property type="molecule type" value="Genomic_DNA"/>
</dbReference>
<keyword evidence="5 10" id="KW-0375">Hydrogen ion transport</keyword>
<keyword evidence="7 10" id="KW-0472">Membrane</keyword>
<keyword evidence="13" id="KW-0378">Hydrolase</keyword>
<keyword evidence="8 10" id="KW-0139">CF(1)</keyword>
<protein>
    <recommendedName>
        <fullName evidence="10">ATP synthase epsilon chain</fullName>
    </recommendedName>
    <alternativeName>
        <fullName evidence="10">ATP synthase F1 sector epsilon subunit</fullName>
    </alternativeName>
    <alternativeName>
        <fullName evidence="10">F-ATPase epsilon subunit</fullName>
    </alternativeName>
</protein>
<comment type="subunit">
    <text evidence="10 11">F-type ATPases have 2 components, CF(1) - the catalytic core - and CF(0) - the membrane proton channel. CF(1) has five subunits: alpha(3), beta(3), gamma(1), delta(1), epsilon(1). CF(0) has three main subunits: a, b and c.</text>
</comment>
<dbReference type="InterPro" id="IPR020546">
    <property type="entry name" value="ATP_synth_F1_dsu/esu_N"/>
</dbReference>
<sequence>MNETIQVKIITPSSIAFEKQSKMVTMPGEDGMFGVLPNHVPMIVNLTAGLVQVYINNMHNSENTYLISGGVTEITSNYINIVTEAAINVTNLSESEISTQCYELQKLSSH</sequence>
<evidence type="ECO:0000256" key="6">
    <source>
        <dbReference type="ARBA" id="ARBA00023065"/>
    </source>
</evidence>
<accession>A0ABM5MWD1</accession>
<dbReference type="PANTHER" id="PTHR13822">
    <property type="entry name" value="ATP SYNTHASE DELTA/EPSILON CHAIN"/>
    <property type="match status" value="1"/>
</dbReference>